<organism evidence="1">
    <name type="scientific">marine sediment metagenome</name>
    <dbReference type="NCBI Taxonomy" id="412755"/>
    <lineage>
        <taxon>unclassified sequences</taxon>
        <taxon>metagenomes</taxon>
        <taxon>ecological metagenomes</taxon>
    </lineage>
</organism>
<dbReference type="EMBL" id="LAZR01028093">
    <property type="protein sequence ID" value="KKL63650.1"/>
    <property type="molecule type" value="Genomic_DNA"/>
</dbReference>
<dbReference type="Gene3D" id="2.160.10.10">
    <property type="entry name" value="Hexapeptide repeat proteins"/>
    <property type="match status" value="1"/>
</dbReference>
<gene>
    <name evidence="1" type="ORF">LCGC14_2173000</name>
</gene>
<evidence type="ECO:0000313" key="1">
    <source>
        <dbReference type="EMBL" id="KKL63650.1"/>
    </source>
</evidence>
<dbReference type="AlphaFoldDB" id="A0A0F9G258"/>
<name>A0A0F9G258_9ZZZZ</name>
<dbReference type="SUPFAM" id="SSF51161">
    <property type="entry name" value="Trimeric LpxA-like enzymes"/>
    <property type="match status" value="1"/>
</dbReference>
<accession>A0A0F9G258</accession>
<sequence>MRFKKWKRPKFKKVTGDLYKTKYNWFVTCPENLELGKNTDIGIFTYINARYGVKIGENVQIGSHCSIFSHNTINDIANKVEINRDAKIGSHSILLPGIIIDTRELIKAFSVVYVKDGKRTIKSGSVVY</sequence>
<evidence type="ECO:0008006" key="2">
    <source>
        <dbReference type="Google" id="ProtNLM"/>
    </source>
</evidence>
<dbReference type="InterPro" id="IPR011004">
    <property type="entry name" value="Trimer_LpxA-like_sf"/>
</dbReference>
<protein>
    <recommendedName>
        <fullName evidence="2">Acetyltransferase</fullName>
    </recommendedName>
</protein>
<proteinExistence type="predicted"/>
<reference evidence="1" key="1">
    <citation type="journal article" date="2015" name="Nature">
        <title>Complex archaea that bridge the gap between prokaryotes and eukaryotes.</title>
        <authorList>
            <person name="Spang A."/>
            <person name="Saw J.H."/>
            <person name="Jorgensen S.L."/>
            <person name="Zaremba-Niedzwiedzka K."/>
            <person name="Martijn J."/>
            <person name="Lind A.E."/>
            <person name="van Eijk R."/>
            <person name="Schleper C."/>
            <person name="Guy L."/>
            <person name="Ettema T.J."/>
        </authorList>
    </citation>
    <scope>NUCLEOTIDE SEQUENCE</scope>
</reference>
<comment type="caution">
    <text evidence="1">The sequence shown here is derived from an EMBL/GenBank/DDBJ whole genome shotgun (WGS) entry which is preliminary data.</text>
</comment>